<dbReference type="GO" id="GO:0003677">
    <property type="term" value="F:DNA binding"/>
    <property type="evidence" value="ECO:0007669"/>
    <property type="project" value="UniProtKB-KW"/>
</dbReference>
<dbReference type="SMART" id="SM00857">
    <property type="entry name" value="Resolvase"/>
    <property type="match status" value="1"/>
</dbReference>
<keyword evidence="7" id="KW-1185">Reference proteome</keyword>
<dbReference type="AlphaFoldDB" id="A0A918HNQ8"/>
<dbReference type="GO" id="GO:0000150">
    <property type="term" value="F:DNA strand exchange activity"/>
    <property type="evidence" value="ECO:0007669"/>
    <property type="project" value="InterPro"/>
</dbReference>
<dbReference type="InterPro" id="IPR038109">
    <property type="entry name" value="DNA_bind_recomb_sf"/>
</dbReference>
<protein>
    <recommendedName>
        <fullName evidence="8">Recombinase family protein</fullName>
    </recommendedName>
</protein>
<dbReference type="PROSITE" id="PS51736">
    <property type="entry name" value="RECOMBINASES_3"/>
    <property type="match status" value="1"/>
</dbReference>
<keyword evidence="1" id="KW-0238">DNA-binding</keyword>
<dbReference type="Pfam" id="PF13408">
    <property type="entry name" value="Zn_ribbon_recom"/>
    <property type="match status" value="1"/>
</dbReference>
<gene>
    <name evidence="6" type="ORF">GCM10010226_74210</name>
</gene>
<comment type="caution">
    <text evidence="6">The sequence shown here is derived from an EMBL/GenBank/DDBJ whole genome shotgun (WGS) entry which is preliminary data.</text>
</comment>
<name>A0A918HNQ8_9ACTN</name>
<evidence type="ECO:0000313" key="6">
    <source>
        <dbReference type="EMBL" id="GGT84733.1"/>
    </source>
</evidence>
<dbReference type="Proteomes" id="UP000646776">
    <property type="component" value="Unassembled WGS sequence"/>
</dbReference>
<dbReference type="InterPro" id="IPR025827">
    <property type="entry name" value="Zn_ribbon_recom_dom"/>
</dbReference>
<reference evidence="6" key="1">
    <citation type="journal article" date="2014" name="Int. J. Syst. Evol. Microbiol.">
        <title>Complete genome sequence of Corynebacterium casei LMG S-19264T (=DSM 44701T), isolated from a smear-ripened cheese.</title>
        <authorList>
            <consortium name="US DOE Joint Genome Institute (JGI-PGF)"/>
            <person name="Walter F."/>
            <person name="Albersmeier A."/>
            <person name="Kalinowski J."/>
            <person name="Ruckert C."/>
        </authorList>
    </citation>
    <scope>NUCLEOTIDE SEQUENCE</scope>
    <source>
        <strain evidence="6">JCM 4125</strain>
    </source>
</reference>
<reference evidence="6" key="2">
    <citation type="submission" date="2020-09" db="EMBL/GenBank/DDBJ databases">
        <authorList>
            <person name="Sun Q."/>
            <person name="Ohkuma M."/>
        </authorList>
    </citation>
    <scope>NUCLEOTIDE SEQUENCE</scope>
    <source>
        <strain evidence="6">JCM 4125</strain>
    </source>
</reference>
<dbReference type="InterPro" id="IPR036162">
    <property type="entry name" value="Resolvase-like_N_sf"/>
</dbReference>
<evidence type="ECO:0000256" key="3">
    <source>
        <dbReference type="SAM" id="MobiDB-lite"/>
    </source>
</evidence>
<feature type="domain" description="Resolvase/invertase-type recombinase catalytic" evidence="4">
    <location>
        <begin position="25"/>
        <end position="172"/>
    </location>
</feature>
<evidence type="ECO:0000259" key="5">
    <source>
        <dbReference type="PROSITE" id="PS51737"/>
    </source>
</evidence>
<dbReference type="Pfam" id="PF00239">
    <property type="entry name" value="Resolvase"/>
    <property type="match status" value="1"/>
</dbReference>
<dbReference type="Gene3D" id="3.40.50.1390">
    <property type="entry name" value="Resolvase, N-terminal catalytic domain"/>
    <property type="match status" value="1"/>
</dbReference>
<feature type="domain" description="Recombinase" evidence="5">
    <location>
        <begin position="180"/>
        <end position="310"/>
    </location>
</feature>
<dbReference type="Gene3D" id="3.90.1750.20">
    <property type="entry name" value="Putative Large Serine Recombinase, Chain B, Domain 2"/>
    <property type="match status" value="1"/>
</dbReference>
<evidence type="ECO:0000259" key="4">
    <source>
        <dbReference type="PROSITE" id="PS51736"/>
    </source>
</evidence>
<dbReference type="PROSITE" id="PS51737">
    <property type="entry name" value="RECOMBINASE_DNA_BIND"/>
    <property type="match status" value="1"/>
</dbReference>
<evidence type="ECO:0000313" key="7">
    <source>
        <dbReference type="Proteomes" id="UP000646776"/>
    </source>
</evidence>
<organism evidence="6 7">
    <name type="scientific">Streptomyces phaeofaciens</name>
    <dbReference type="NCBI Taxonomy" id="68254"/>
    <lineage>
        <taxon>Bacteria</taxon>
        <taxon>Bacillati</taxon>
        <taxon>Actinomycetota</taxon>
        <taxon>Actinomycetes</taxon>
        <taxon>Kitasatosporales</taxon>
        <taxon>Streptomycetaceae</taxon>
        <taxon>Streptomyces</taxon>
    </lineage>
</organism>
<feature type="region of interest" description="Disordered" evidence="3">
    <location>
        <begin position="1"/>
        <end position="20"/>
    </location>
</feature>
<evidence type="ECO:0000256" key="1">
    <source>
        <dbReference type="ARBA" id="ARBA00023125"/>
    </source>
</evidence>
<proteinExistence type="predicted"/>
<dbReference type="InterPro" id="IPR011109">
    <property type="entry name" value="DNA_bind_recombinase_dom"/>
</dbReference>
<dbReference type="Pfam" id="PF07508">
    <property type="entry name" value="Recombinase"/>
    <property type="match status" value="1"/>
</dbReference>
<evidence type="ECO:0008006" key="8">
    <source>
        <dbReference type="Google" id="ProtNLM"/>
    </source>
</evidence>
<dbReference type="EMBL" id="BMSA01000030">
    <property type="protein sequence ID" value="GGT84733.1"/>
    <property type="molecule type" value="Genomic_DNA"/>
</dbReference>
<dbReference type="InterPro" id="IPR006119">
    <property type="entry name" value="Resolv_N"/>
</dbReference>
<dbReference type="PANTHER" id="PTHR30461:SF2">
    <property type="entry name" value="SERINE RECOMBINASE PINE-RELATED"/>
    <property type="match status" value="1"/>
</dbReference>
<keyword evidence="2" id="KW-0233">DNA recombination</keyword>
<dbReference type="PANTHER" id="PTHR30461">
    <property type="entry name" value="DNA-INVERTASE FROM LAMBDOID PROPHAGE"/>
    <property type="match status" value="1"/>
</dbReference>
<dbReference type="RefSeq" id="WP_189717005.1">
    <property type="nucleotide sequence ID" value="NZ_BMSA01000030.1"/>
</dbReference>
<accession>A0A918HNQ8</accession>
<dbReference type="CDD" id="cd00338">
    <property type="entry name" value="Ser_Recombinase"/>
    <property type="match status" value="1"/>
</dbReference>
<evidence type="ECO:0000256" key="2">
    <source>
        <dbReference type="ARBA" id="ARBA00023172"/>
    </source>
</evidence>
<dbReference type="SUPFAM" id="SSF53041">
    <property type="entry name" value="Resolvase-like"/>
    <property type="match status" value="1"/>
</dbReference>
<dbReference type="InterPro" id="IPR050639">
    <property type="entry name" value="SSR_resolvase"/>
</dbReference>
<feature type="region of interest" description="Disordered" evidence="3">
    <location>
        <begin position="169"/>
        <end position="197"/>
    </location>
</feature>
<sequence length="531" mass="59216">MAKKTAEEFRDGSPEELAGKSPEDLVDLYLRRSKKRETIETLKQHARDLRHEMHRQGLTVRKVWLEQRSASKQHVRREKLEGAMAAVIDGEIKTLAVWKTDRFDRRGMAAIGTALDEFDRRQARLFVLQERLDSSQPGTRIVFAILAERAREEIKDLTLRVTTGKNAARTAGRWPGGRTPYGVRSPRGSGHIEPDPAEYPHARRIADELLAGKSAMRVAHDLERDGIRTRDGARWDARAITRMVRSTAWAGLLPTKERRFDEHGQPLDVWVPSDEPVRDAEGNPVVIGTGVVSPGERLRILALIEARITKMGGGSRGKRPHTTFLGGIFSCPYCQKGMTGSGSGSARSLMYRCRTRSVYGKDACPGVVVRAPRMDAAVEAMWLSHVSALEHGSPGLDAIVRRWAVFHDVEKEQRRKEVMAGLDAARTRRDKLEHDFYVEGTLSEDRFKTLAAEQAAVIESLDLEAAELAREADLSVFFADGEALADAWAESTLADRRMLLGCVLKSLTIVPARFPGDRTPILGRVVPQWVA</sequence>